<dbReference type="PANTHER" id="PTHR11614">
    <property type="entry name" value="PHOSPHOLIPASE-RELATED"/>
    <property type="match status" value="1"/>
</dbReference>
<dbReference type="EMBL" id="KT428295">
    <property type="protein sequence ID" value="ALK44268.1"/>
    <property type="molecule type" value="Genomic_DNA"/>
</dbReference>
<dbReference type="InterPro" id="IPR022742">
    <property type="entry name" value="Hydrolase_4"/>
</dbReference>
<feature type="domain" description="Serine aminopeptidase S33" evidence="1">
    <location>
        <begin position="56"/>
        <end position="321"/>
    </location>
</feature>
<name>A0A0N7J5M3_9GAMM</name>
<keyword evidence="2" id="KW-0378">Hydrolase</keyword>
<sequence length="338" mass="38451">MTKADNNKFTTESQLTNQYTVEIAHFWRQGNFSHFSGVNDTRINYATFINNNKSTPTKCLVIASGRGESYLKYKELSFDLFNSGYSLFLIDHRGQGLSQRLLANPHKGHVDNFQYYVDDLTRFIENIVTPYCQGSKPYLLAHSMGGAIAARYLQDFPNKIQAAVLSSPMLGFNSGSVPNFIAESVLMVSAKLNQWFDETPWYFPGHKGFYQQPFSDNVLMHSPIRYQQFTQLYTTTPEIQLGGVTIQWLTESQQAIEEIFSHINKITTPTLVLQAGQDKIVKNQAQNDFCQQLHQLQPQSCPTGKPLIIAGAYHELFFESDAYREKALTAAIAWFEQH</sequence>
<proteinExistence type="predicted"/>
<dbReference type="AlphaFoldDB" id="A0A0N7J5M3"/>
<protein>
    <submittedName>
        <fullName evidence="2">Lysophospholipase L2</fullName>
        <ecNumber evidence="2">3.1.1.5</ecNumber>
    </submittedName>
</protein>
<reference evidence="2" key="1">
    <citation type="submission" date="2015-08" db="EMBL/GenBank/DDBJ databases">
        <title>Partial sequence of psychrophilic Colwellia sp.</title>
        <authorList>
            <person name="Pankowski J.A."/>
            <person name="Leong J.S."/>
            <person name="Nano F.E."/>
        </authorList>
    </citation>
    <scope>NUCLEOTIDE SEQUENCE</scope>
    <source>
        <strain evidence="2">C1</strain>
    </source>
</reference>
<evidence type="ECO:0000259" key="1">
    <source>
        <dbReference type="Pfam" id="PF12146"/>
    </source>
</evidence>
<dbReference type="SUPFAM" id="SSF53474">
    <property type="entry name" value="alpha/beta-Hydrolases"/>
    <property type="match status" value="1"/>
</dbReference>
<organism evidence="2">
    <name type="scientific">Colwellia sp. C1</name>
    <dbReference type="NCBI Taxonomy" id="1737566"/>
    <lineage>
        <taxon>Bacteria</taxon>
        <taxon>Pseudomonadati</taxon>
        <taxon>Pseudomonadota</taxon>
        <taxon>Gammaproteobacteria</taxon>
        <taxon>Alteromonadales</taxon>
        <taxon>Colwelliaceae</taxon>
        <taxon>Colwellia</taxon>
    </lineage>
</organism>
<dbReference type="Gene3D" id="3.40.50.1820">
    <property type="entry name" value="alpha/beta hydrolase"/>
    <property type="match status" value="1"/>
</dbReference>
<dbReference type="InterPro" id="IPR029058">
    <property type="entry name" value="AB_hydrolase_fold"/>
</dbReference>
<accession>A0A0N7J5M3</accession>
<dbReference type="GO" id="GO:0004622">
    <property type="term" value="F:phosphatidylcholine lysophospholipase activity"/>
    <property type="evidence" value="ECO:0007669"/>
    <property type="project" value="UniProtKB-EC"/>
</dbReference>
<evidence type="ECO:0000313" key="2">
    <source>
        <dbReference type="EMBL" id="ALK44268.1"/>
    </source>
</evidence>
<dbReference type="InterPro" id="IPR051044">
    <property type="entry name" value="MAG_DAG_Lipase"/>
</dbReference>
<dbReference type="EC" id="3.1.1.5" evidence="2"/>
<dbReference type="Pfam" id="PF12146">
    <property type="entry name" value="Hydrolase_4"/>
    <property type="match status" value="1"/>
</dbReference>